<organism evidence="2 3">
    <name type="scientific">Spirosoma terrae</name>
    <dbReference type="NCBI Taxonomy" id="1968276"/>
    <lineage>
        <taxon>Bacteria</taxon>
        <taxon>Pseudomonadati</taxon>
        <taxon>Bacteroidota</taxon>
        <taxon>Cytophagia</taxon>
        <taxon>Cytophagales</taxon>
        <taxon>Cytophagaceae</taxon>
        <taxon>Spirosoma</taxon>
    </lineage>
</organism>
<dbReference type="AlphaFoldDB" id="A0A6L9LK59"/>
<reference evidence="2 3" key="1">
    <citation type="submission" date="2020-02" db="EMBL/GenBank/DDBJ databases">
        <title>Draft genome sequence of two Spirosoma agri KCTC 52727 and Spirosoma terrae KCTC 52035.</title>
        <authorList>
            <person name="Rojas J."/>
            <person name="Ambika Manirajan B."/>
            <person name="Suarez C."/>
            <person name="Ratering S."/>
            <person name="Schnell S."/>
        </authorList>
    </citation>
    <scope>NUCLEOTIDE SEQUENCE [LARGE SCALE GENOMIC DNA]</scope>
    <source>
        <strain evidence="2 3">KCTC 52035</strain>
    </source>
</reference>
<keyword evidence="1" id="KW-0472">Membrane</keyword>
<comment type="caution">
    <text evidence="2">The sequence shown here is derived from an EMBL/GenBank/DDBJ whole genome shotgun (WGS) entry which is preliminary data.</text>
</comment>
<feature type="transmembrane region" description="Helical" evidence="1">
    <location>
        <begin position="55"/>
        <end position="83"/>
    </location>
</feature>
<dbReference type="RefSeq" id="WP_163952078.1">
    <property type="nucleotide sequence ID" value="NZ_JAAFZH010000009.1"/>
</dbReference>
<evidence type="ECO:0000313" key="3">
    <source>
        <dbReference type="Proteomes" id="UP000474175"/>
    </source>
</evidence>
<dbReference type="Proteomes" id="UP000474175">
    <property type="component" value="Unassembled WGS sequence"/>
</dbReference>
<accession>A0A6L9LK59</accession>
<keyword evidence="3" id="KW-1185">Reference proteome</keyword>
<keyword evidence="1" id="KW-1133">Transmembrane helix</keyword>
<dbReference type="EMBL" id="JAAFZH010000009">
    <property type="protein sequence ID" value="NDU97039.1"/>
    <property type="molecule type" value="Genomic_DNA"/>
</dbReference>
<feature type="transmembrane region" description="Helical" evidence="1">
    <location>
        <begin position="90"/>
        <end position="110"/>
    </location>
</feature>
<evidence type="ECO:0000313" key="2">
    <source>
        <dbReference type="EMBL" id="NDU97039.1"/>
    </source>
</evidence>
<protein>
    <submittedName>
        <fullName evidence="2">Uncharacterized protein</fullName>
    </submittedName>
</protein>
<sequence length="119" mass="13238">MAPELFSSPQPLLPWFAVQIKAGIRYALYFLGIGFMMGAIYGAFGGLVFQPALFASSLIGIFCLMNFPISILAMLVNLVLALFRKSSRPVYRYAGLSLGFALVYLLYFYALHLAHINIF</sequence>
<name>A0A6L9LK59_9BACT</name>
<feature type="transmembrane region" description="Helical" evidence="1">
    <location>
        <begin position="26"/>
        <end position="49"/>
    </location>
</feature>
<proteinExistence type="predicted"/>
<gene>
    <name evidence="2" type="ORF">GK108_19290</name>
</gene>
<evidence type="ECO:0000256" key="1">
    <source>
        <dbReference type="SAM" id="Phobius"/>
    </source>
</evidence>
<keyword evidence="1" id="KW-0812">Transmembrane</keyword>